<dbReference type="InterPro" id="IPR014048">
    <property type="entry name" value="MethylDNA_cys_MeTrfase_DNA-bd"/>
</dbReference>
<feature type="domain" description="Methylated-DNA-[protein]-cysteine S-methyltransferase DNA binding" evidence="2">
    <location>
        <begin position="7"/>
        <end position="76"/>
    </location>
</feature>
<evidence type="ECO:0000259" key="2">
    <source>
        <dbReference type="Pfam" id="PF01035"/>
    </source>
</evidence>
<dbReference type="PANTHER" id="PTHR42942:SF1">
    <property type="entry name" value="ALKYLTRANSFERASE-LIKE PROTEIN 1"/>
    <property type="match status" value="1"/>
</dbReference>
<protein>
    <recommendedName>
        <fullName evidence="2">Methylated-DNA-[protein]-cysteine S-methyltransferase DNA binding domain-containing protein</fullName>
    </recommendedName>
</protein>
<dbReference type="InterPro" id="IPR052520">
    <property type="entry name" value="ATL_DNA_repair"/>
</dbReference>
<name>A0A6J4KW01_9ACTN</name>
<evidence type="ECO:0000256" key="1">
    <source>
        <dbReference type="ARBA" id="ARBA00022763"/>
    </source>
</evidence>
<keyword evidence="1" id="KW-0227">DNA damage</keyword>
<dbReference type="Gene3D" id="1.10.10.10">
    <property type="entry name" value="Winged helix-like DNA-binding domain superfamily/Winged helix DNA-binding domain"/>
    <property type="match status" value="1"/>
</dbReference>
<evidence type="ECO:0000313" key="3">
    <source>
        <dbReference type="EMBL" id="CAA9317003.1"/>
    </source>
</evidence>
<dbReference type="InterPro" id="IPR036388">
    <property type="entry name" value="WH-like_DNA-bd_sf"/>
</dbReference>
<accession>A0A6J4KW01</accession>
<dbReference type="InterPro" id="IPR036217">
    <property type="entry name" value="MethylDNA_cys_MeTrfase_DNAb"/>
</dbReference>
<dbReference type="EMBL" id="CADCUH010000013">
    <property type="protein sequence ID" value="CAA9317003.1"/>
    <property type="molecule type" value="Genomic_DNA"/>
</dbReference>
<dbReference type="PANTHER" id="PTHR42942">
    <property type="entry name" value="6-O-METHYLGUANINE DNA METHYLTRANSFERASE"/>
    <property type="match status" value="1"/>
</dbReference>
<gene>
    <name evidence="3" type="ORF">AVDCRST_MAG36-180</name>
</gene>
<dbReference type="SUPFAM" id="SSF46767">
    <property type="entry name" value="Methylated DNA-protein cysteine methyltransferase, C-terminal domain"/>
    <property type="match status" value="1"/>
</dbReference>
<dbReference type="GO" id="GO:0003824">
    <property type="term" value="F:catalytic activity"/>
    <property type="evidence" value="ECO:0007669"/>
    <property type="project" value="InterPro"/>
</dbReference>
<dbReference type="CDD" id="cd06445">
    <property type="entry name" value="ATase"/>
    <property type="match status" value="1"/>
</dbReference>
<dbReference type="Pfam" id="PF01035">
    <property type="entry name" value="DNA_binding_1"/>
    <property type="match status" value="1"/>
</dbReference>
<proteinExistence type="predicted"/>
<sequence length="111" mass="11745">MDEAYVEAVLGLVEQVPPGRVTTYGAIAEHLGRGGPRQVGHVMALHGGGVPWWRVVRADGAPPQCHDGVAVQEYLAEGTPMRSPVRLDLARAFWQPSPAPSSAPSPGAERS</sequence>
<dbReference type="AlphaFoldDB" id="A0A6J4KW01"/>
<dbReference type="GO" id="GO:0006281">
    <property type="term" value="P:DNA repair"/>
    <property type="evidence" value="ECO:0007669"/>
    <property type="project" value="InterPro"/>
</dbReference>
<organism evidence="3">
    <name type="scientific">uncultured Nocardioidaceae bacterium</name>
    <dbReference type="NCBI Taxonomy" id="253824"/>
    <lineage>
        <taxon>Bacteria</taxon>
        <taxon>Bacillati</taxon>
        <taxon>Actinomycetota</taxon>
        <taxon>Actinomycetes</taxon>
        <taxon>Propionibacteriales</taxon>
        <taxon>Nocardioidaceae</taxon>
        <taxon>environmental samples</taxon>
    </lineage>
</organism>
<reference evidence="3" key="1">
    <citation type="submission" date="2020-02" db="EMBL/GenBank/DDBJ databases">
        <authorList>
            <person name="Meier V. D."/>
        </authorList>
    </citation>
    <scope>NUCLEOTIDE SEQUENCE</scope>
    <source>
        <strain evidence="3">AVDCRST_MAG36</strain>
    </source>
</reference>